<comment type="caution">
    <text evidence="3">The sequence shown here is derived from an EMBL/GenBank/DDBJ whole genome shotgun (WGS) entry which is preliminary data.</text>
</comment>
<accession>A0A2U2BNT0</accession>
<dbReference type="SUPFAM" id="SSF47781">
    <property type="entry name" value="RuvA domain 2-like"/>
    <property type="match status" value="1"/>
</dbReference>
<dbReference type="GO" id="GO:0006281">
    <property type="term" value="P:DNA repair"/>
    <property type="evidence" value="ECO:0007669"/>
    <property type="project" value="InterPro"/>
</dbReference>
<organism evidence="3 4">
    <name type="scientific">Alcaligenes faecalis</name>
    <dbReference type="NCBI Taxonomy" id="511"/>
    <lineage>
        <taxon>Bacteria</taxon>
        <taxon>Pseudomonadati</taxon>
        <taxon>Pseudomonadota</taxon>
        <taxon>Betaproteobacteria</taxon>
        <taxon>Burkholderiales</taxon>
        <taxon>Alcaligenaceae</taxon>
        <taxon>Alcaligenes</taxon>
    </lineage>
</organism>
<dbReference type="GO" id="GO:0003677">
    <property type="term" value="F:DNA binding"/>
    <property type="evidence" value="ECO:0007669"/>
    <property type="project" value="InterPro"/>
</dbReference>
<dbReference type="RefSeq" id="WP_109088350.1">
    <property type="nucleotide sequence ID" value="NZ_CAXOKM010000004.1"/>
</dbReference>
<dbReference type="GO" id="GO:0015628">
    <property type="term" value="P:protein secretion by the type II secretion system"/>
    <property type="evidence" value="ECO:0007669"/>
    <property type="project" value="TreeGrafter"/>
</dbReference>
<dbReference type="EMBL" id="QEXO01000001">
    <property type="protein sequence ID" value="PWE15671.1"/>
    <property type="molecule type" value="Genomic_DNA"/>
</dbReference>
<feature type="domain" description="Helix-hairpin-helix DNA-binding motif class 1" evidence="2">
    <location>
        <begin position="83"/>
        <end position="102"/>
    </location>
</feature>
<dbReference type="AlphaFoldDB" id="A0A2U2BNT0"/>
<dbReference type="Pfam" id="PF12836">
    <property type="entry name" value="HHH_3"/>
    <property type="match status" value="1"/>
</dbReference>
<dbReference type="SMART" id="SM00278">
    <property type="entry name" value="HhH1"/>
    <property type="match status" value="2"/>
</dbReference>
<dbReference type="PANTHER" id="PTHR21180">
    <property type="entry name" value="ENDONUCLEASE/EXONUCLEASE/PHOSPHATASE FAMILY DOMAIN-CONTAINING PROTEIN 1"/>
    <property type="match status" value="1"/>
</dbReference>
<sequence length="128" mass="13859">MSTSLILSPVSHCWLHSMQGWRASVLRFLLALCLLGPWSLAAAVDLNTADVQQLQQIKGIGPRTAELILEERKRGGPFDSLQDLADRVKGIGAKKIITMEQSGLKVEPAKASGKAVSNTADADIRRKP</sequence>
<dbReference type="GO" id="GO:0015627">
    <property type="term" value="C:type II protein secretion system complex"/>
    <property type="evidence" value="ECO:0007669"/>
    <property type="project" value="TreeGrafter"/>
</dbReference>
<dbReference type="Proteomes" id="UP000245216">
    <property type="component" value="Unassembled WGS sequence"/>
</dbReference>
<evidence type="ECO:0000313" key="3">
    <source>
        <dbReference type="EMBL" id="PWE15671.1"/>
    </source>
</evidence>
<feature type="region of interest" description="Disordered" evidence="1">
    <location>
        <begin position="108"/>
        <end position="128"/>
    </location>
</feature>
<name>A0A2U2BNT0_ALCFA</name>
<evidence type="ECO:0000256" key="1">
    <source>
        <dbReference type="SAM" id="MobiDB-lite"/>
    </source>
</evidence>
<dbReference type="PANTHER" id="PTHR21180:SF32">
    <property type="entry name" value="ENDONUCLEASE_EXONUCLEASE_PHOSPHATASE FAMILY DOMAIN-CONTAINING PROTEIN 1"/>
    <property type="match status" value="1"/>
</dbReference>
<reference evidence="3 4" key="1">
    <citation type="submission" date="2018-05" db="EMBL/GenBank/DDBJ databases">
        <title>Genome Sequence of an Efficient Indole-Degrading Bacterium, Alcaligenes sp.YBY.</title>
        <authorList>
            <person name="Yang B."/>
        </authorList>
    </citation>
    <scope>NUCLEOTIDE SEQUENCE [LARGE SCALE GENOMIC DNA]</scope>
    <source>
        <strain evidence="3 4">YBY</strain>
    </source>
</reference>
<dbReference type="InterPro" id="IPR003583">
    <property type="entry name" value="Hlx-hairpin-Hlx_DNA-bd_motif"/>
</dbReference>
<gene>
    <name evidence="3" type="ORF">DF183_02760</name>
</gene>
<protein>
    <submittedName>
        <fullName evidence="3">DUF655 domain-containing protein</fullName>
    </submittedName>
</protein>
<dbReference type="InterPro" id="IPR010994">
    <property type="entry name" value="RuvA_2-like"/>
</dbReference>
<reference evidence="3 4" key="2">
    <citation type="submission" date="2018-05" db="EMBL/GenBank/DDBJ databases">
        <authorList>
            <person name="Lanie J.A."/>
            <person name="Ng W.-L."/>
            <person name="Kazmierczak K.M."/>
            <person name="Andrzejewski T.M."/>
            <person name="Davidsen T.M."/>
            <person name="Wayne K.J."/>
            <person name="Tettelin H."/>
            <person name="Glass J.I."/>
            <person name="Rusch D."/>
            <person name="Podicherti R."/>
            <person name="Tsui H.-C.T."/>
            <person name="Winkler M.E."/>
        </authorList>
    </citation>
    <scope>NUCLEOTIDE SEQUENCE [LARGE SCALE GENOMIC DNA]</scope>
    <source>
        <strain evidence="3 4">YBY</strain>
    </source>
</reference>
<dbReference type="InterPro" id="IPR051675">
    <property type="entry name" value="Endo/Exo/Phosphatase_dom_1"/>
</dbReference>
<proteinExistence type="predicted"/>
<dbReference type="STRING" id="511.UZ73_02345"/>
<dbReference type="Gene3D" id="1.10.150.280">
    <property type="entry name" value="AF1531-like domain"/>
    <property type="match status" value="1"/>
</dbReference>
<evidence type="ECO:0000313" key="4">
    <source>
        <dbReference type="Proteomes" id="UP000245216"/>
    </source>
</evidence>
<feature type="domain" description="Helix-hairpin-helix DNA-binding motif class 1" evidence="2">
    <location>
        <begin position="52"/>
        <end position="71"/>
    </location>
</feature>
<evidence type="ECO:0000259" key="2">
    <source>
        <dbReference type="SMART" id="SM00278"/>
    </source>
</evidence>